<keyword evidence="1" id="KW-0812">Transmembrane</keyword>
<feature type="transmembrane region" description="Helical" evidence="1">
    <location>
        <begin position="385"/>
        <end position="407"/>
    </location>
</feature>
<reference evidence="2 3" key="1">
    <citation type="submission" date="2016-11" db="EMBL/GenBank/DDBJ databases">
        <authorList>
            <person name="Jaros S."/>
            <person name="Januszkiewicz K."/>
            <person name="Wedrychowicz H."/>
        </authorList>
    </citation>
    <scope>NUCLEOTIDE SEQUENCE [LARGE SCALE GENOMIC DNA]</scope>
    <source>
        <strain evidence="2 3">DSM 15692</strain>
    </source>
</reference>
<dbReference type="RefSeq" id="WP_073297596.1">
    <property type="nucleotide sequence ID" value="NZ_FQUF01000014.1"/>
</dbReference>
<feature type="transmembrane region" description="Helical" evidence="1">
    <location>
        <begin position="216"/>
        <end position="234"/>
    </location>
</feature>
<feature type="transmembrane region" description="Helical" evidence="1">
    <location>
        <begin position="444"/>
        <end position="463"/>
    </location>
</feature>
<dbReference type="PANTHER" id="PTHR30282">
    <property type="entry name" value="P-AMINOBENZOYL GLUTAMATE TRANSPORTER"/>
    <property type="match status" value="1"/>
</dbReference>
<feature type="transmembrane region" description="Helical" evidence="1">
    <location>
        <begin position="90"/>
        <end position="112"/>
    </location>
</feature>
<organism evidence="2 3">
    <name type="scientific">Atopostipes suicloacalis DSM 15692</name>
    <dbReference type="NCBI Taxonomy" id="1121025"/>
    <lineage>
        <taxon>Bacteria</taxon>
        <taxon>Bacillati</taxon>
        <taxon>Bacillota</taxon>
        <taxon>Bacilli</taxon>
        <taxon>Lactobacillales</taxon>
        <taxon>Carnobacteriaceae</taxon>
        <taxon>Atopostipes</taxon>
    </lineage>
</organism>
<keyword evidence="1" id="KW-0472">Membrane</keyword>
<dbReference type="InterPro" id="IPR004697">
    <property type="entry name" value="AbgT"/>
</dbReference>
<evidence type="ECO:0000256" key="1">
    <source>
        <dbReference type="SAM" id="Phobius"/>
    </source>
</evidence>
<proteinExistence type="predicted"/>
<keyword evidence="1" id="KW-1133">Transmembrane helix</keyword>
<dbReference type="EMBL" id="FQUF01000014">
    <property type="protein sequence ID" value="SHE76986.1"/>
    <property type="molecule type" value="Genomic_DNA"/>
</dbReference>
<dbReference type="OrthoDB" id="3314392at2"/>
<evidence type="ECO:0000313" key="2">
    <source>
        <dbReference type="EMBL" id="SHE76986.1"/>
    </source>
</evidence>
<protein>
    <submittedName>
        <fullName evidence="2">Aminobenzoyl-glutamate transport protein</fullName>
    </submittedName>
</protein>
<feature type="transmembrane region" description="Helical" evidence="1">
    <location>
        <begin position="348"/>
        <end position="365"/>
    </location>
</feature>
<dbReference type="Pfam" id="PF03806">
    <property type="entry name" value="ABG_transport"/>
    <property type="match status" value="1"/>
</dbReference>
<dbReference type="GO" id="GO:1902604">
    <property type="term" value="P:p-aminobenzoyl-glutamate transmembrane transport"/>
    <property type="evidence" value="ECO:0007669"/>
    <property type="project" value="InterPro"/>
</dbReference>
<feature type="transmembrane region" description="Helical" evidence="1">
    <location>
        <begin position="145"/>
        <end position="161"/>
    </location>
</feature>
<sequence length="512" mass="54947">MSKKEDSQQMSGALGWIEKVGNRLPHPVVLFILLAAFVIVLSQVLASLGVEVTYFNSAEQEYITVEAISLLNATGINHIFNSAVENFTSFAPLGTVLIAMLGVGVAEWTGLIAAAMKKLLSNIPNGLLSAAIVFAGIMSNIASDVGYVVIVPLGAMIFAAAGRHPIAGLTAAFAGVSAGFSANLLPGPLDALLVGVANESLASSGIHYEMSITANWYFLIASTVLLTIVGTLVTDRIIEPRLGKYTGSYRPSDEPLTDQELKGLKNALIVLIIYVAIMAYLMFGSNALFQSIDETTGELSLSTFLSSGLLFALFLLFSLPGLAYGVTTGKIKDSNDFVEGMTEAMKTMGSYIVLSFFAAQLINYFDYSNMGTILATTGADFLKSIRLVGLPLLLAFILLTAFINLFMGSASAKWTLLSPIFTPMFYELKIAPEATLMAYRIADSTTNIISPLMSYFAMILVFMKRYDEDSGIGTLISIMIVYSGVFLASWALLFAVWYLFGWPLGPGAPIVF</sequence>
<dbReference type="PANTHER" id="PTHR30282:SF0">
    <property type="entry name" value="P-AMINOBENZOYL-GLUTAMATE TRANSPORT PROTEIN"/>
    <property type="match status" value="1"/>
</dbReference>
<dbReference type="AlphaFoldDB" id="A0A1M4W6Z4"/>
<accession>A0A1M4W6Z4</accession>
<keyword evidence="3" id="KW-1185">Reference proteome</keyword>
<feature type="transmembrane region" description="Helical" evidence="1">
    <location>
        <begin position="119"/>
        <end position="139"/>
    </location>
</feature>
<dbReference type="Proteomes" id="UP000184128">
    <property type="component" value="Unassembled WGS sequence"/>
</dbReference>
<feature type="transmembrane region" description="Helical" evidence="1">
    <location>
        <begin position="475"/>
        <end position="500"/>
    </location>
</feature>
<dbReference type="STRING" id="1121025.SAMN02745249_01114"/>
<feature type="transmembrane region" description="Helical" evidence="1">
    <location>
        <begin position="28"/>
        <end position="50"/>
    </location>
</feature>
<feature type="transmembrane region" description="Helical" evidence="1">
    <location>
        <begin position="267"/>
        <end position="289"/>
    </location>
</feature>
<name>A0A1M4W6Z4_9LACT</name>
<feature type="transmembrane region" description="Helical" evidence="1">
    <location>
        <begin position="309"/>
        <end position="327"/>
    </location>
</feature>
<dbReference type="GO" id="GO:0015558">
    <property type="term" value="F:secondary active p-aminobenzoyl-glutamate transmembrane transporter activity"/>
    <property type="evidence" value="ECO:0007669"/>
    <property type="project" value="InterPro"/>
</dbReference>
<evidence type="ECO:0000313" key="3">
    <source>
        <dbReference type="Proteomes" id="UP000184128"/>
    </source>
</evidence>
<gene>
    <name evidence="2" type="ORF">SAMN02745249_01114</name>
</gene>